<dbReference type="InterPro" id="IPR002818">
    <property type="entry name" value="DJ-1/PfpI"/>
</dbReference>
<evidence type="ECO:0000256" key="5">
    <source>
        <dbReference type="ARBA" id="ARBA00048082"/>
    </source>
</evidence>
<protein>
    <recommendedName>
        <fullName evidence="1">D-lactate dehydratase</fullName>
        <ecNumber evidence="1">4.2.1.130</ecNumber>
    </recommendedName>
</protein>
<dbReference type="GO" id="GO:0019243">
    <property type="term" value="P:methylglyoxal catabolic process to D-lactate via S-lactoyl-glutathione"/>
    <property type="evidence" value="ECO:0007669"/>
    <property type="project" value="TreeGrafter"/>
</dbReference>
<dbReference type="SUPFAM" id="SSF52317">
    <property type="entry name" value="Class I glutamine amidotransferase-like"/>
    <property type="match status" value="1"/>
</dbReference>
<evidence type="ECO:0000256" key="4">
    <source>
        <dbReference type="ARBA" id="ARBA00038493"/>
    </source>
</evidence>
<dbReference type="GO" id="GO:0005737">
    <property type="term" value="C:cytoplasm"/>
    <property type="evidence" value="ECO:0007669"/>
    <property type="project" value="TreeGrafter"/>
</dbReference>
<comment type="similarity">
    <text evidence="4">Belongs to the peptidase C56 family. HSP31-like subfamily.</text>
</comment>
<keyword evidence="8" id="KW-1185">Reference proteome</keyword>
<sequence>MSVKPKVLVVLTSQDNIPTRVNFKTGWYLPEFVHPYNALAPHVDIVVASPKGGNAPLDPYSVQESQNDEACQRFLEDKQHLWKETEKLETFIGRSSEFAAIFYVGGHGREFSLDMTFDTNEDGHQADADNLAMFDLAVDEVSHALIREFYESGKIVSAVCHGPGALVNVKLSDGEYLVKGQEVTGFSNAEEDAYQFTDAMPFLLETEMKSRGGKYVKADQLFGVKVAVSGKDGRLITGQNPPSAGVIGNTLVEAIKKL</sequence>
<name>A0A1Q8RUN0_9PEZI</name>
<evidence type="ECO:0000256" key="1">
    <source>
        <dbReference type="ARBA" id="ARBA00013134"/>
    </source>
</evidence>
<comment type="caution">
    <text evidence="7">The sequence shown here is derived from an EMBL/GenBank/DDBJ whole genome shotgun (WGS) entry which is preliminary data.</text>
</comment>
<reference evidence="7 8" key="1">
    <citation type="submission" date="2016-11" db="EMBL/GenBank/DDBJ databases">
        <title>Draft Genome Assembly of Colletotrichum chlorophyti a pathogen of herbaceous plants.</title>
        <authorList>
            <person name="Gan P."/>
            <person name="Narusaka M."/>
            <person name="Tsushima A."/>
            <person name="Narusaka Y."/>
            <person name="Takano Y."/>
            <person name="Shirasu K."/>
        </authorList>
    </citation>
    <scope>NUCLEOTIDE SEQUENCE [LARGE SCALE GENOMIC DNA]</scope>
    <source>
        <strain evidence="7 8">NTL11</strain>
    </source>
</reference>
<proteinExistence type="inferred from homology"/>
<dbReference type="Pfam" id="PF01965">
    <property type="entry name" value="DJ-1_PfpI"/>
    <property type="match status" value="1"/>
</dbReference>
<dbReference type="Proteomes" id="UP000186583">
    <property type="component" value="Unassembled WGS sequence"/>
</dbReference>
<dbReference type="EC" id="4.2.1.130" evidence="1"/>
<dbReference type="OrthoDB" id="543156at2759"/>
<dbReference type="AlphaFoldDB" id="A0A1Q8RUN0"/>
<dbReference type="InterPro" id="IPR050325">
    <property type="entry name" value="Prot/Nucl_acid_deglycase"/>
</dbReference>
<dbReference type="InterPro" id="IPR029062">
    <property type="entry name" value="Class_I_gatase-like"/>
</dbReference>
<gene>
    <name evidence="7" type="ORF">CCHL11_00235</name>
</gene>
<dbReference type="STRING" id="708187.A0A1Q8RUN0"/>
<evidence type="ECO:0000313" key="8">
    <source>
        <dbReference type="Proteomes" id="UP000186583"/>
    </source>
</evidence>
<dbReference type="GO" id="GO:0019172">
    <property type="term" value="F:glyoxalase III activity"/>
    <property type="evidence" value="ECO:0007669"/>
    <property type="project" value="UniProtKB-EC"/>
</dbReference>
<keyword evidence="3" id="KW-0456">Lyase</keyword>
<feature type="domain" description="DJ-1/PfpI" evidence="6">
    <location>
        <begin position="137"/>
        <end position="253"/>
    </location>
</feature>
<evidence type="ECO:0000259" key="6">
    <source>
        <dbReference type="Pfam" id="PF01965"/>
    </source>
</evidence>
<dbReference type="EMBL" id="MPGH01000088">
    <property type="protein sequence ID" value="OLN88079.1"/>
    <property type="molecule type" value="Genomic_DNA"/>
</dbReference>
<keyword evidence="2" id="KW-0346">Stress response</keyword>
<comment type="catalytic activity">
    <reaction evidence="5">
        <text>methylglyoxal + H2O = (R)-lactate + H(+)</text>
        <dbReference type="Rhea" id="RHEA:27754"/>
        <dbReference type="ChEBI" id="CHEBI:15377"/>
        <dbReference type="ChEBI" id="CHEBI:15378"/>
        <dbReference type="ChEBI" id="CHEBI:16004"/>
        <dbReference type="ChEBI" id="CHEBI:17158"/>
        <dbReference type="EC" id="4.2.1.130"/>
    </reaction>
</comment>
<dbReference type="Gene3D" id="3.40.50.880">
    <property type="match status" value="1"/>
</dbReference>
<dbReference type="CDD" id="cd03141">
    <property type="entry name" value="GATase1_Hsp31_like"/>
    <property type="match status" value="1"/>
</dbReference>
<dbReference type="PANTHER" id="PTHR48094:SF11">
    <property type="entry name" value="GLUTATHIONE-INDEPENDENT GLYOXALASE HSP31-RELATED"/>
    <property type="match status" value="1"/>
</dbReference>
<evidence type="ECO:0000313" key="7">
    <source>
        <dbReference type="EMBL" id="OLN88079.1"/>
    </source>
</evidence>
<organism evidence="7 8">
    <name type="scientific">Colletotrichum chlorophyti</name>
    <dbReference type="NCBI Taxonomy" id="708187"/>
    <lineage>
        <taxon>Eukaryota</taxon>
        <taxon>Fungi</taxon>
        <taxon>Dikarya</taxon>
        <taxon>Ascomycota</taxon>
        <taxon>Pezizomycotina</taxon>
        <taxon>Sordariomycetes</taxon>
        <taxon>Hypocreomycetidae</taxon>
        <taxon>Glomerellales</taxon>
        <taxon>Glomerellaceae</taxon>
        <taxon>Colletotrichum</taxon>
    </lineage>
</organism>
<dbReference type="PANTHER" id="PTHR48094">
    <property type="entry name" value="PROTEIN/NUCLEIC ACID DEGLYCASE DJ-1-RELATED"/>
    <property type="match status" value="1"/>
</dbReference>
<evidence type="ECO:0000256" key="3">
    <source>
        <dbReference type="ARBA" id="ARBA00023239"/>
    </source>
</evidence>
<accession>A0A1Q8RUN0</accession>
<evidence type="ECO:0000256" key="2">
    <source>
        <dbReference type="ARBA" id="ARBA00023016"/>
    </source>
</evidence>